<organism evidence="2 3">
    <name type="scientific">Hamiltonella defensa subsp. Acyrthosiphon pisum (strain 5AT)</name>
    <dbReference type="NCBI Taxonomy" id="572265"/>
    <lineage>
        <taxon>Bacteria</taxon>
        <taxon>Pseudomonadati</taxon>
        <taxon>Pseudomonadota</taxon>
        <taxon>Gammaproteobacteria</taxon>
        <taxon>Enterobacterales</taxon>
        <taxon>Enterobacteriaceae</taxon>
        <taxon>aphid secondary symbionts</taxon>
        <taxon>Candidatus Williamhamiltonella</taxon>
    </lineage>
</organism>
<gene>
    <name evidence="2" type="ordered locus">HDEF_0916</name>
</gene>
<dbReference type="AlphaFoldDB" id="C4K4Y4"/>
<name>C4K4Y4_HAMD5</name>
<dbReference type="Gene3D" id="3.30.70.2330">
    <property type="match status" value="1"/>
</dbReference>
<feature type="transmembrane region" description="Helical" evidence="1">
    <location>
        <begin position="168"/>
        <end position="186"/>
    </location>
</feature>
<evidence type="ECO:0000313" key="2">
    <source>
        <dbReference type="EMBL" id="ACQ67627.1"/>
    </source>
</evidence>
<reference evidence="2 3" key="1">
    <citation type="journal article" date="2009" name="Proc. Natl. Acad. Sci. U.S.A.">
        <title>Hamiltonella defensa, genome evolution of protective bacterial endosymbiont from pathogenic ancestors.</title>
        <authorList>
            <person name="Degnan P.H."/>
            <person name="Yu Y."/>
            <person name="Sisneros N."/>
            <person name="Wing R.A."/>
            <person name="Moran N.A."/>
        </authorList>
    </citation>
    <scope>NUCLEOTIDE SEQUENCE [LARGE SCALE GENOMIC DNA]</scope>
    <source>
        <strain evidence="3">5AT</strain>
    </source>
</reference>
<evidence type="ECO:0000313" key="3">
    <source>
        <dbReference type="Proteomes" id="UP000002334"/>
    </source>
</evidence>
<dbReference type="HOGENOM" id="CLU_124384_0_0_6"/>
<evidence type="ECO:0008006" key="4">
    <source>
        <dbReference type="Google" id="ProtNLM"/>
    </source>
</evidence>
<sequence>MLNKGINSMEYNFEVAGIYYDNKDGTSRKDFIKKHLDIDDYTKINVSLIRHGGNKHDRNAIGVYISKSGFFGFNNLMIGFVPREDVKEISPMLKEGGEITSTEIYKVWLPSWSDNATPYVHITINTNWTENDVEEMYKRIKDERRKKRLGKRSMSSATDKNNVIIKKVINYILNIAILIAVYFLIFK</sequence>
<dbReference type="EMBL" id="CP001277">
    <property type="protein sequence ID" value="ACQ67627.1"/>
    <property type="molecule type" value="Genomic_DNA"/>
</dbReference>
<proteinExistence type="predicted"/>
<keyword evidence="1" id="KW-1133">Transmembrane helix</keyword>
<evidence type="ECO:0000256" key="1">
    <source>
        <dbReference type="SAM" id="Phobius"/>
    </source>
</evidence>
<keyword evidence="3" id="KW-1185">Reference proteome</keyword>
<dbReference type="Proteomes" id="UP000002334">
    <property type="component" value="Chromosome"/>
</dbReference>
<keyword evidence="1" id="KW-0812">Transmembrane</keyword>
<accession>C4K4Y4</accession>
<dbReference type="STRING" id="572265.HDEF_0916"/>
<keyword evidence="1" id="KW-0472">Membrane</keyword>
<dbReference type="KEGG" id="hde:HDEF_0916"/>
<protein>
    <recommendedName>
        <fullName evidence="4">HIRAN domain-containing protein</fullName>
    </recommendedName>
</protein>